<comment type="caution">
    <text evidence="2">The sequence shown here is derived from an EMBL/GenBank/DDBJ whole genome shotgun (WGS) entry which is preliminary data.</text>
</comment>
<evidence type="ECO:0000313" key="2">
    <source>
        <dbReference type="EMBL" id="KAG2218678.1"/>
    </source>
</evidence>
<dbReference type="InterPro" id="IPR011990">
    <property type="entry name" value="TPR-like_helical_dom_sf"/>
</dbReference>
<accession>A0A8H7VJE7</accession>
<dbReference type="PROSITE" id="PS50005">
    <property type="entry name" value="TPR"/>
    <property type="match status" value="1"/>
</dbReference>
<dbReference type="Proteomes" id="UP000646827">
    <property type="component" value="Unassembled WGS sequence"/>
</dbReference>
<evidence type="ECO:0000256" key="1">
    <source>
        <dbReference type="PROSITE-ProRule" id="PRU00339"/>
    </source>
</evidence>
<dbReference type="OrthoDB" id="629492at2759"/>
<keyword evidence="3" id="KW-1185">Reference proteome</keyword>
<organism evidence="2 3">
    <name type="scientific">Circinella minor</name>
    <dbReference type="NCBI Taxonomy" id="1195481"/>
    <lineage>
        <taxon>Eukaryota</taxon>
        <taxon>Fungi</taxon>
        <taxon>Fungi incertae sedis</taxon>
        <taxon>Mucoromycota</taxon>
        <taxon>Mucoromycotina</taxon>
        <taxon>Mucoromycetes</taxon>
        <taxon>Mucorales</taxon>
        <taxon>Lichtheimiaceae</taxon>
        <taxon>Circinella</taxon>
    </lineage>
</organism>
<dbReference type="SUPFAM" id="SSF52047">
    <property type="entry name" value="RNI-like"/>
    <property type="match status" value="2"/>
</dbReference>
<dbReference type="SUPFAM" id="SSF81383">
    <property type="entry name" value="F-box domain"/>
    <property type="match status" value="1"/>
</dbReference>
<protein>
    <recommendedName>
        <fullName evidence="4">F-box domain-containing protein</fullName>
    </recommendedName>
</protein>
<reference evidence="2 3" key="1">
    <citation type="submission" date="2020-12" db="EMBL/GenBank/DDBJ databases">
        <title>Metabolic potential, ecology and presence of endohyphal bacteria is reflected in genomic diversity of Mucoromycotina.</title>
        <authorList>
            <person name="Muszewska A."/>
            <person name="Okrasinska A."/>
            <person name="Steczkiewicz K."/>
            <person name="Drgas O."/>
            <person name="Orlowska M."/>
            <person name="Perlinska-Lenart U."/>
            <person name="Aleksandrzak-Piekarczyk T."/>
            <person name="Szatraj K."/>
            <person name="Zielenkiewicz U."/>
            <person name="Pilsyk S."/>
            <person name="Malc E."/>
            <person name="Mieczkowski P."/>
            <person name="Kruszewska J.S."/>
            <person name="Biernat P."/>
            <person name="Pawlowska J."/>
        </authorList>
    </citation>
    <scope>NUCLEOTIDE SEQUENCE [LARGE SCALE GENOMIC DNA]</scope>
    <source>
        <strain evidence="2 3">CBS 142.35</strain>
    </source>
</reference>
<sequence length="737" mass="85119">MSIALPVTAATTIINTALPSSSFEKVKNAYKLHDYDEIIRQATHAITHIEQLELLFILDQRAHALSRKGQFGAAEHDAETMIKYAPTLPQGYLCLGQLLSMQGKQKRASKVYQEGLEKIPTNDLVYGQLLQAKKRVDETKDRHFDLMSALPIEIKDEIVKLLSQDEKFNIFDVSTTWSEWLENCQVAWKYVCTYYYHVEDMTVLEVLPKIGKHIHHLTLTGTSEKLWLKYFEHFENGLFCNLKWLDITGQMFADMHNTNLNTSLMNGFWKTRYSLTKLVLQFFGCGTLITIRDILLNLPYLETLVFRVRESLADVLGEPDVSQEPHRSLVNLILYAQTSGDALKQLTKWCPYIRQLSLEQATPDALDIVTDYFPNVEMLGYNSNYGLPAPHDVLNQDYNNNEPIIPIIGMNNQYIKQQQGRLRAFYSSNGWDGVPGDAFLRLLQKNQKTLEIIHANMSIIRREDTDIELDDFRPDYVTKTASVVLHLDRLEKLMCWPDIYGAYESLFCRTIGPSLKYFKPFRIIDLSALVDTLIHSRQLLETLVFRDAHIKNDNQDKTLATQCWLRLLNHYAVTSLPGPNTTKKLRRVIFEYCDGLSDSVLDALANIKTIKGVGFQSIANRITPQGFKDFFIKLNMQNRQVTSLTLGNMENVVDRNMFFDIMSIMEELEELYLYQIPWLTEDDIKSAIHSAKKLNTLVVKRCDIDSEHIISFINKTNRKFESVKIINYYDDEFDTHY</sequence>
<name>A0A8H7VJE7_9FUNG</name>
<dbReference type="AlphaFoldDB" id="A0A8H7VJE7"/>
<evidence type="ECO:0000313" key="3">
    <source>
        <dbReference type="Proteomes" id="UP000646827"/>
    </source>
</evidence>
<dbReference type="InterPro" id="IPR032675">
    <property type="entry name" value="LRR_dom_sf"/>
</dbReference>
<dbReference type="Gene3D" id="3.80.10.10">
    <property type="entry name" value="Ribonuclease Inhibitor"/>
    <property type="match status" value="2"/>
</dbReference>
<proteinExistence type="predicted"/>
<keyword evidence="1" id="KW-0802">TPR repeat</keyword>
<dbReference type="SUPFAM" id="SSF48452">
    <property type="entry name" value="TPR-like"/>
    <property type="match status" value="1"/>
</dbReference>
<feature type="repeat" description="TPR" evidence="1">
    <location>
        <begin position="89"/>
        <end position="122"/>
    </location>
</feature>
<dbReference type="Gene3D" id="1.25.40.10">
    <property type="entry name" value="Tetratricopeptide repeat domain"/>
    <property type="match status" value="1"/>
</dbReference>
<dbReference type="EMBL" id="JAEPRB010000216">
    <property type="protein sequence ID" value="KAG2218678.1"/>
    <property type="molecule type" value="Genomic_DNA"/>
</dbReference>
<evidence type="ECO:0008006" key="4">
    <source>
        <dbReference type="Google" id="ProtNLM"/>
    </source>
</evidence>
<dbReference type="InterPro" id="IPR019734">
    <property type="entry name" value="TPR_rpt"/>
</dbReference>
<dbReference type="InterPro" id="IPR036047">
    <property type="entry name" value="F-box-like_dom_sf"/>
</dbReference>
<gene>
    <name evidence="2" type="ORF">INT45_013344</name>
</gene>